<keyword evidence="7 8" id="KW-0472">Membrane</keyword>
<proteinExistence type="predicted"/>
<gene>
    <name evidence="11" type="ORF">GCM10011355_24390</name>
</gene>
<name>A0A8J3EV27_9PROT</name>
<reference evidence="11" key="2">
    <citation type="submission" date="2020-09" db="EMBL/GenBank/DDBJ databases">
        <authorList>
            <person name="Sun Q."/>
            <person name="Zhou Y."/>
        </authorList>
    </citation>
    <scope>NUCLEOTIDE SEQUENCE</scope>
    <source>
        <strain evidence="11">CGMCC 1.14984</strain>
    </source>
</reference>
<feature type="transmembrane region" description="Helical" evidence="8">
    <location>
        <begin position="204"/>
        <end position="224"/>
    </location>
</feature>
<evidence type="ECO:0000313" key="12">
    <source>
        <dbReference type="Proteomes" id="UP000621856"/>
    </source>
</evidence>
<dbReference type="Proteomes" id="UP000621856">
    <property type="component" value="Unassembled WGS sequence"/>
</dbReference>
<evidence type="ECO:0000256" key="7">
    <source>
        <dbReference type="ARBA" id="ARBA00023136"/>
    </source>
</evidence>
<dbReference type="PROSITE" id="PS50893">
    <property type="entry name" value="ABC_TRANSPORTER_2"/>
    <property type="match status" value="1"/>
</dbReference>
<keyword evidence="4" id="KW-0547">Nucleotide-binding</keyword>
<dbReference type="InterPro" id="IPR039421">
    <property type="entry name" value="Type_1_exporter"/>
</dbReference>
<protein>
    <submittedName>
        <fullName evidence="11">ABC transporter permease</fullName>
    </submittedName>
</protein>
<keyword evidence="2" id="KW-0813">Transport</keyword>
<dbReference type="SMART" id="SM00382">
    <property type="entry name" value="AAA"/>
    <property type="match status" value="1"/>
</dbReference>
<accession>A0A8J3EV27</accession>
<dbReference type="GO" id="GO:0005886">
    <property type="term" value="C:plasma membrane"/>
    <property type="evidence" value="ECO:0007669"/>
    <property type="project" value="UniProtKB-SubCell"/>
</dbReference>
<organism evidence="11 12">
    <name type="scientific">Aquisalinus luteolus</name>
    <dbReference type="NCBI Taxonomy" id="1566827"/>
    <lineage>
        <taxon>Bacteria</taxon>
        <taxon>Pseudomonadati</taxon>
        <taxon>Pseudomonadota</taxon>
        <taxon>Alphaproteobacteria</taxon>
        <taxon>Parvularculales</taxon>
        <taxon>Parvularculaceae</taxon>
        <taxon>Aquisalinus</taxon>
    </lineage>
</organism>
<dbReference type="CDD" id="cd18552">
    <property type="entry name" value="ABC_6TM_MsbA_like"/>
    <property type="match status" value="1"/>
</dbReference>
<dbReference type="SUPFAM" id="SSF52540">
    <property type="entry name" value="P-loop containing nucleoside triphosphate hydrolases"/>
    <property type="match status" value="1"/>
</dbReference>
<reference evidence="11" key="1">
    <citation type="journal article" date="2014" name="Int. J. Syst. Evol. Microbiol.">
        <title>Complete genome sequence of Corynebacterium casei LMG S-19264T (=DSM 44701T), isolated from a smear-ripened cheese.</title>
        <authorList>
            <consortium name="US DOE Joint Genome Institute (JGI-PGF)"/>
            <person name="Walter F."/>
            <person name="Albersmeier A."/>
            <person name="Kalinowski J."/>
            <person name="Ruckert C."/>
        </authorList>
    </citation>
    <scope>NUCLEOTIDE SEQUENCE</scope>
    <source>
        <strain evidence="11">CGMCC 1.14984</strain>
    </source>
</reference>
<dbReference type="InterPro" id="IPR017871">
    <property type="entry name" value="ABC_transporter-like_CS"/>
</dbReference>
<dbReference type="InterPro" id="IPR003439">
    <property type="entry name" value="ABC_transporter-like_ATP-bd"/>
</dbReference>
<keyword evidence="3 8" id="KW-0812">Transmembrane</keyword>
<evidence type="ECO:0000256" key="5">
    <source>
        <dbReference type="ARBA" id="ARBA00022840"/>
    </source>
</evidence>
<dbReference type="InterPro" id="IPR036640">
    <property type="entry name" value="ABC1_TM_sf"/>
</dbReference>
<evidence type="ECO:0000256" key="6">
    <source>
        <dbReference type="ARBA" id="ARBA00022989"/>
    </source>
</evidence>
<dbReference type="PANTHER" id="PTHR43394:SF1">
    <property type="entry name" value="ATP-BINDING CASSETTE SUB-FAMILY B MEMBER 10, MITOCHONDRIAL"/>
    <property type="match status" value="1"/>
</dbReference>
<dbReference type="PROSITE" id="PS00211">
    <property type="entry name" value="ABC_TRANSPORTER_1"/>
    <property type="match status" value="1"/>
</dbReference>
<evidence type="ECO:0000259" key="10">
    <source>
        <dbReference type="PROSITE" id="PS50929"/>
    </source>
</evidence>
<dbReference type="Pfam" id="PF00664">
    <property type="entry name" value="ABC_membrane"/>
    <property type="match status" value="1"/>
</dbReference>
<dbReference type="AlphaFoldDB" id="A0A8J3EV27"/>
<feature type="domain" description="ABC transporter" evidence="9">
    <location>
        <begin position="387"/>
        <end position="621"/>
    </location>
</feature>
<evidence type="ECO:0000256" key="2">
    <source>
        <dbReference type="ARBA" id="ARBA00022448"/>
    </source>
</evidence>
<dbReference type="InterPro" id="IPR011527">
    <property type="entry name" value="ABC1_TM_dom"/>
</dbReference>
<sequence length="626" mass="68772">MTAKSRFTRHFHEKHVAEKQIEDKKKGVSLSLMVRLWRGYMVRYWPQLGSAVLFMVTLAVAEALFPVIIEWVFASFDTGRQAAADGGRSFMDYIPLEPTPANVMVWGPVLLLTAGCLNAGSQYLYSLSTNAAAIGVLRDLQKGMFGNFLNYDYAQTREDGSGQLVSRFTNDTTTLRESLTRVPNAIRDIFRLLVLLTMMALYDWVLFLIVALIYPTIGLPVTWIGRRLRKYASGVQNQIGDMTGQLAESMRGARMVKTYNLEEYEKKRANASFEERHSLLFRFVQMRSANDPMIMVVGAIAVAAVIGAAAWRFSTGNLTGEQLIAFVVILTLLSQPARSIGTLNAVLQEGLAALERIFWVIDRKPEITDAPDAKELVLSGGDTGASIEFADVRFAYPGGEAAIDDFSLTVPAGQMVALVGESGAGKSTLFNLLPRLYDIAAGTITIDGQDVRGLTLKSLREHIALVSQEAVLFDDSVEANIRFGDWEASEEQVIAAAKAAASDEFIRALPDGYQTRVGDAGNNLSGGQRQRIALARAFLKNAPILLLDEATSALDAESERKVQEALGRLTEGRTTLAIAHRLSTVRDADLICVMDRGRIVEQGTHEELLNQGGIYSRLAALQFRED</sequence>
<dbReference type="GO" id="GO:0016887">
    <property type="term" value="F:ATP hydrolysis activity"/>
    <property type="evidence" value="ECO:0007669"/>
    <property type="project" value="InterPro"/>
</dbReference>
<dbReference type="EMBL" id="BMGZ01000002">
    <property type="protein sequence ID" value="GGH99139.1"/>
    <property type="molecule type" value="Genomic_DNA"/>
</dbReference>
<evidence type="ECO:0000256" key="1">
    <source>
        <dbReference type="ARBA" id="ARBA00004651"/>
    </source>
</evidence>
<comment type="caution">
    <text evidence="11">The sequence shown here is derived from an EMBL/GenBank/DDBJ whole genome shotgun (WGS) entry which is preliminary data.</text>
</comment>
<dbReference type="GO" id="GO:0015421">
    <property type="term" value="F:ABC-type oligopeptide transporter activity"/>
    <property type="evidence" value="ECO:0007669"/>
    <property type="project" value="TreeGrafter"/>
</dbReference>
<evidence type="ECO:0000313" key="11">
    <source>
        <dbReference type="EMBL" id="GGH99139.1"/>
    </source>
</evidence>
<comment type="subcellular location">
    <subcellularLocation>
        <location evidence="1">Cell membrane</location>
        <topology evidence="1">Multi-pass membrane protein</topology>
    </subcellularLocation>
</comment>
<feature type="transmembrane region" description="Helical" evidence="8">
    <location>
        <begin position="48"/>
        <end position="69"/>
    </location>
</feature>
<dbReference type="Pfam" id="PF00005">
    <property type="entry name" value="ABC_tran"/>
    <property type="match status" value="1"/>
</dbReference>
<keyword evidence="6 8" id="KW-1133">Transmembrane helix</keyword>
<evidence type="ECO:0000256" key="3">
    <source>
        <dbReference type="ARBA" id="ARBA00022692"/>
    </source>
</evidence>
<dbReference type="GO" id="GO:0005524">
    <property type="term" value="F:ATP binding"/>
    <property type="evidence" value="ECO:0007669"/>
    <property type="project" value="UniProtKB-KW"/>
</dbReference>
<evidence type="ECO:0000259" key="9">
    <source>
        <dbReference type="PROSITE" id="PS50893"/>
    </source>
</evidence>
<dbReference type="PROSITE" id="PS50929">
    <property type="entry name" value="ABC_TM1F"/>
    <property type="match status" value="1"/>
</dbReference>
<dbReference type="FunFam" id="3.40.50.300:FF:000287">
    <property type="entry name" value="Multidrug ABC transporter ATP-binding protein"/>
    <property type="match status" value="1"/>
</dbReference>
<evidence type="ECO:0000256" key="8">
    <source>
        <dbReference type="SAM" id="Phobius"/>
    </source>
</evidence>
<dbReference type="Gene3D" id="3.40.50.300">
    <property type="entry name" value="P-loop containing nucleotide triphosphate hydrolases"/>
    <property type="match status" value="1"/>
</dbReference>
<dbReference type="SUPFAM" id="SSF90123">
    <property type="entry name" value="ABC transporter transmembrane region"/>
    <property type="match status" value="1"/>
</dbReference>
<feature type="domain" description="ABC transmembrane type-1" evidence="10">
    <location>
        <begin position="51"/>
        <end position="349"/>
    </location>
</feature>
<evidence type="ECO:0000256" key="4">
    <source>
        <dbReference type="ARBA" id="ARBA00022741"/>
    </source>
</evidence>
<dbReference type="InterPro" id="IPR003593">
    <property type="entry name" value="AAA+_ATPase"/>
</dbReference>
<dbReference type="Gene3D" id="1.20.1560.10">
    <property type="entry name" value="ABC transporter type 1, transmembrane domain"/>
    <property type="match status" value="1"/>
</dbReference>
<dbReference type="PANTHER" id="PTHR43394">
    <property type="entry name" value="ATP-DEPENDENT PERMEASE MDL1, MITOCHONDRIAL"/>
    <property type="match status" value="1"/>
</dbReference>
<feature type="transmembrane region" description="Helical" evidence="8">
    <location>
        <begin position="292"/>
        <end position="311"/>
    </location>
</feature>
<keyword evidence="5" id="KW-0067">ATP-binding</keyword>
<dbReference type="InterPro" id="IPR027417">
    <property type="entry name" value="P-loop_NTPase"/>
</dbReference>